<evidence type="ECO:0000256" key="1">
    <source>
        <dbReference type="SAM" id="SignalP"/>
    </source>
</evidence>
<keyword evidence="1" id="KW-0732">Signal</keyword>
<feature type="chain" id="PRO_5012488544" evidence="1">
    <location>
        <begin position="20"/>
        <end position="105"/>
    </location>
</feature>
<reference evidence="2" key="1">
    <citation type="journal article" date="2017" name="Parasit. Vectors">
        <title>Sialotranscriptomics of Rhipicephalus zambeziensis reveals intricate expression profiles of secretory proteins and suggests tight temporal transcriptional regulation during blood-feeding.</title>
        <authorList>
            <person name="de Castro M.H."/>
            <person name="de Klerk D."/>
            <person name="Pienaar R."/>
            <person name="Rees D.J.G."/>
            <person name="Mans B.J."/>
        </authorList>
    </citation>
    <scope>NUCLEOTIDE SEQUENCE</scope>
    <source>
        <tissue evidence="2">Salivary glands</tissue>
    </source>
</reference>
<feature type="signal peptide" evidence="1">
    <location>
        <begin position="1"/>
        <end position="19"/>
    </location>
</feature>
<sequence>MAFAVSIRSAILAAVVVQAVFIGLSRPDSTSPVGTTPEPNITVKMCNATCHTAENSTCPGGCFCFYYNQSSVGQCMNVTVEDDDYYGTLPDNLDDFTPAPTPSAQ</sequence>
<organism evidence="2">
    <name type="scientific">Rhipicephalus zambeziensis</name>
    <dbReference type="NCBI Taxonomy" id="60191"/>
    <lineage>
        <taxon>Eukaryota</taxon>
        <taxon>Metazoa</taxon>
        <taxon>Ecdysozoa</taxon>
        <taxon>Arthropoda</taxon>
        <taxon>Chelicerata</taxon>
        <taxon>Arachnida</taxon>
        <taxon>Acari</taxon>
        <taxon>Parasitiformes</taxon>
        <taxon>Ixodida</taxon>
        <taxon>Ixodoidea</taxon>
        <taxon>Ixodidae</taxon>
        <taxon>Rhipicephalinae</taxon>
        <taxon>Rhipicephalus</taxon>
        <taxon>Rhipicephalus</taxon>
    </lineage>
</organism>
<evidence type="ECO:0000313" key="2">
    <source>
        <dbReference type="EMBL" id="MAA11479.1"/>
    </source>
</evidence>
<accession>A0A224Y7J4</accession>
<dbReference type="EMBL" id="GFPF01000333">
    <property type="protein sequence ID" value="MAA11479.1"/>
    <property type="molecule type" value="Transcribed_RNA"/>
</dbReference>
<protein>
    <submittedName>
        <fullName evidence="2">Basic tail secreted protein</fullName>
    </submittedName>
</protein>
<proteinExistence type="predicted"/>
<name>A0A224Y7J4_9ACAR</name>
<dbReference type="AlphaFoldDB" id="A0A224Y7J4"/>